<keyword evidence="4" id="KW-1185">Reference proteome</keyword>
<dbReference type="PANTHER" id="PTHR47055">
    <property type="entry name" value="DDE_TNP_1_7 DOMAIN-CONTAINING PROTEIN"/>
    <property type="match status" value="1"/>
</dbReference>
<gene>
    <name evidence="3" type="ORF">ILUMI_22727</name>
</gene>
<dbReference type="InterPro" id="IPR029526">
    <property type="entry name" value="PGBD"/>
</dbReference>
<evidence type="ECO:0000313" key="4">
    <source>
        <dbReference type="Proteomes" id="UP000801492"/>
    </source>
</evidence>
<dbReference type="Proteomes" id="UP000801492">
    <property type="component" value="Unassembled WGS sequence"/>
</dbReference>
<feature type="compositionally biased region" description="Acidic residues" evidence="1">
    <location>
        <begin position="38"/>
        <end position="47"/>
    </location>
</feature>
<feature type="region of interest" description="Disordered" evidence="1">
    <location>
        <begin position="28"/>
        <end position="51"/>
    </location>
</feature>
<dbReference type="EMBL" id="VTPC01090413">
    <property type="protein sequence ID" value="KAF2883442.1"/>
    <property type="molecule type" value="Genomic_DNA"/>
</dbReference>
<dbReference type="OrthoDB" id="6714704at2759"/>
<dbReference type="AlphaFoldDB" id="A0A8K0CDT2"/>
<dbReference type="GO" id="GO:0043565">
    <property type="term" value="F:sequence-specific DNA binding"/>
    <property type="evidence" value="ECO:0007669"/>
    <property type="project" value="TreeGrafter"/>
</dbReference>
<organism evidence="3 4">
    <name type="scientific">Ignelater luminosus</name>
    <name type="common">Cucubano</name>
    <name type="synonym">Pyrophorus luminosus</name>
    <dbReference type="NCBI Taxonomy" id="2038154"/>
    <lineage>
        <taxon>Eukaryota</taxon>
        <taxon>Metazoa</taxon>
        <taxon>Ecdysozoa</taxon>
        <taxon>Arthropoda</taxon>
        <taxon>Hexapoda</taxon>
        <taxon>Insecta</taxon>
        <taxon>Pterygota</taxon>
        <taxon>Neoptera</taxon>
        <taxon>Endopterygota</taxon>
        <taxon>Coleoptera</taxon>
        <taxon>Polyphaga</taxon>
        <taxon>Elateriformia</taxon>
        <taxon>Elateroidea</taxon>
        <taxon>Elateridae</taxon>
        <taxon>Agrypninae</taxon>
        <taxon>Pyrophorini</taxon>
        <taxon>Ignelater</taxon>
    </lineage>
</organism>
<evidence type="ECO:0000256" key="1">
    <source>
        <dbReference type="SAM" id="MobiDB-lite"/>
    </source>
</evidence>
<evidence type="ECO:0000259" key="2">
    <source>
        <dbReference type="Pfam" id="PF13843"/>
    </source>
</evidence>
<reference evidence="3" key="1">
    <citation type="submission" date="2019-08" db="EMBL/GenBank/DDBJ databases">
        <title>The genome of the North American firefly Photinus pyralis.</title>
        <authorList>
            <consortium name="Photinus pyralis genome working group"/>
            <person name="Fallon T.R."/>
            <person name="Sander Lower S.E."/>
            <person name="Weng J.-K."/>
        </authorList>
    </citation>
    <scope>NUCLEOTIDE SEQUENCE</scope>
    <source>
        <strain evidence="3">TRF0915ILg1</strain>
        <tissue evidence="3">Whole body</tissue>
    </source>
</reference>
<name>A0A8K0CDT2_IGNLU</name>
<sequence length="230" mass="26091">MDVRSTDIALQEALAMMEEEDFNVSRIYTEPPDSNVLTDEDSGEEDNGGFIDNLSGRQLRARAEIVLAASCSSNVEVLENIVEEKIQTEDIEIETRSGVSKRKKLSGSVWEQQDVCISQKTFPECSFSNLRENSPLDIFEMIFDHEVFDLIIKETANYATFNNCPSANVTLNEMKIFLAILILSGYNTVSTKRNYWDSQGDLRNDLVYNAIRSVELPYGICITVYRNKIE</sequence>
<comment type="caution">
    <text evidence="3">The sequence shown here is derived from an EMBL/GenBank/DDBJ whole genome shotgun (WGS) entry which is preliminary data.</text>
</comment>
<dbReference type="InterPro" id="IPR052638">
    <property type="entry name" value="PiggyBac_TE-derived"/>
</dbReference>
<feature type="domain" description="PiggyBac transposable element-derived protein" evidence="2">
    <location>
        <begin position="134"/>
        <end position="212"/>
    </location>
</feature>
<evidence type="ECO:0000313" key="3">
    <source>
        <dbReference type="EMBL" id="KAF2883442.1"/>
    </source>
</evidence>
<protein>
    <recommendedName>
        <fullName evidence="2">PiggyBac transposable element-derived protein domain-containing protein</fullName>
    </recommendedName>
</protein>
<dbReference type="Pfam" id="PF13843">
    <property type="entry name" value="DDE_Tnp_1_7"/>
    <property type="match status" value="1"/>
</dbReference>
<proteinExistence type="predicted"/>
<dbReference type="PANTHER" id="PTHR47055:SF3">
    <property type="entry name" value="PHORBOL-ESTER_DAG-TYPE DOMAIN-CONTAINING PROTEIN"/>
    <property type="match status" value="1"/>
</dbReference>
<accession>A0A8K0CDT2</accession>